<dbReference type="AlphaFoldDB" id="X1DB96"/>
<gene>
    <name evidence="5" type="ORF">S01H4_62234</name>
</gene>
<reference evidence="5" key="1">
    <citation type="journal article" date="2014" name="Front. Microbiol.">
        <title>High frequency of phylogenetically diverse reductive dehalogenase-homologous genes in deep subseafloor sedimentary metagenomes.</title>
        <authorList>
            <person name="Kawai M."/>
            <person name="Futagami T."/>
            <person name="Toyoda A."/>
            <person name="Takaki Y."/>
            <person name="Nishi S."/>
            <person name="Hori S."/>
            <person name="Arai W."/>
            <person name="Tsubouchi T."/>
            <person name="Morono Y."/>
            <person name="Uchiyama I."/>
            <person name="Ito T."/>
            <person name="Fujiyama A."/>
            <person name="Inagaki F."/>
            <person name="Takami H."/>
        </authorList>
    </citation>
    <scope>NUCLEOTIDE SEQUENCE</scope>
    <source>
        <strain evidence="5">Expedition CK06-06</strain>
    </source>
</reference>
<accession>X1DB96</accession>
<dbReference type="InterPro" id="IPR032875">
    <property type="entry name" value="Succ_CoA_lig_flav_dom"/>
</dbReference>
<dbReference type="InterPro" id="IPR016102">
    <property type="entry name" value="Succinyl-CoA_synth-like"/>
</dbReference>
<dbReference type="Gene3D" id="3.40.50.261">
    <property type="entry name" value="Succinyl-CoA synthetase domains"/>
    <property type="match status" value="2"/>
</dbReference>
<evidence type="ECO:0000256" key="1">
    <source>
        <dbReference type="ARBA" id="ARBA00022598"/>
    </source>
</evidence>
<feature type="non-terminal residue" evidence="5">
    <location>
        <position position="1"/>
    </location>
</feature>
<evidence type="ECO:0000256" key="3">
    <source>
        <dbReference type="ARBA" id="ARBA00022840"/>
    </source>
</evidence>
<dbReference type="GO" id="GO:0016874">
    <property type="term" value="F:ligase activity"/>
    <property type="evidence" value="ECO:0007669"/>
    <property type="project" value="UniProtKB-KW"/>
</dbReference>
<dbReference type="SUPFAM" id="SSF52210">
    <property type="entry name" value="Succinyl-CoA synthetase domains"/>
    <property type="match status" value="2"/>
</dbReference>
<protein>
    <recommendedName>
        <fullName evidence="4">Succinyl-CoA synthetase-like flavodoxin domain-containing protein</fullName>
    </recommendedName>
</protein>
<name>X1DB96_9ZZZZ</name>
<dbReference type="EMBL" id="BART01037091">
    <property type="protein sequence ID" value="GAH05585.1"/>
    <property type="molecule type" value="Genomic_DNA"/>
</dbReference>
<dbReference type="PANTHER" id="PTHR43334:SF2">
    <property type="entry name" value="ACETATE--COA LIGASE [ADP-FORMING]"/>
    <property type="match status" value="1"/>
</dbReference>
<evidence type="ECO:0000313" key="5">
    <source>
        <dbReference type="EMBL" id="GAH05585.1"/>
    </source>
</evidence>
<keyword evidence="1" id="KW-0436">Ligase</keyword>
<evidence type="ECO:0000259" key="4">
    <source>
        <dbReference type="Pfam" id="PF13607"/>
    </source>
</evidence>
<keyword evidence="2" id="KW-0547">Nucleotide-binding</keyword>
<evidence type="ECO:0000256" key="2">
    <source>
        <dbReference type="ARBA" id="ARBA00022741"/>
    </source>
</evidence>
<dbReference type="InterPro" id="IPR051538">
    <property type="entry name" value="Acyl-CoA_Synth/Transferase"/>
</dbReference>
<feature type="domain" description="Succinyl-CoA synthetase-like flavodoxin" evidence="4">
    <location>
        <begin position="11"/>
        <end position="80"/>
    </location>
</feature>
<dbReference type="PANTHER" id="PTHR43334">
    <property type="entry name" value="ACETATE--COA LIGASE [ADP-FORMING]"/>
    <property type="match status" value="1"/>
</dbReference>
<comment type="caution">
    <text evidence="5">The sequence shown here is derived from an EMBL/GenBank/DDBJ whole genome shotgun (WGS) entry which is preliminary data.</text>
</comment>
<organism evidence="5">
    <name type="scientific">marine sediment metagenome</name>
    <dbReference type="NCBI Taxonomy" id="412755"/>
    <lineage>
        <taxon>unclassified sequences</taxon>
        <taxon>metagenomes</taxon>
        <taxon>ecological metagenomes</taxon>
    </lineage>
</organism>
<keyword evidence="3" id="KW-0067">ATP-binding</keyword>
<sequence>LLGLYTPKQFGRRFLNSVKNLNLNRKPVILWKVGYGEATQKAIMSHTGGLAGNIKIFEAVAKQTGCSLVSSSKELAALASGFKLLNLPKTRDLGVIGIGGGSCIELVDILEKFNLRIPQLTQKTTTKLERFLPDVNTNLTNPIDLGAMGIMPNNTS</sequence>
<dbReference type="Pfam" id="PF13607">
    <property type="entry name" value="Succ_CoA_lig"/>
    <property type="match status" value="1"/>
</dbReference>
<proteinExistence type="predicted"/>
<dbReference type="GO" id="GO:0005524">
    <property type="term" value="F:ATP binding"/>
    <property type="evidence" value="ECO:0007669"/>
    <property type="project" value="UniProtKB-KW"/>
</dbReference>